<evidence type="ECO:0000256" key="1">
    <source>
        <dbReference type="SAM" id="MobiDB-lite"/>
    </source>
</evidence>
<protein>
    <submittedName>
        <fullName evidence="2">Uncharacterized protein</fullName>
    </submittedName>
</protein>
<gene>
    <name evidence="2" type="ORF">GCM10009601_30260</name>
</gene>
<reference evidence="2 3" key="1">
    <citation type="journal article" date="2019" name="Int. J. Syst. Evol. Microbiol.">
        <title>The Global Catalogue of Microorganisms (GCM) 10K type strain sequencing project: providing services to taxonomists for standard genome sequencing and annotation.</title>
        <authorList>
            <consortium name="The Broad Institute Genomics Platform"/>
            <consortium name="The Broad Institute Genome Sequencing Center for Infectious Disease"/>
            <person name="Wu L."/>
            <person name="Ma J."/>
        </authorList>
    </citation>
    <scope>NUCLEOTIDE SEQUENCE [LARGE SCALE GENOMIC DNA]</scope>
    <source>
        <strain evidence="2 3">JCM 11756</strain>
    </source>
</reference>
<feature type="compositionally biased region" description="Basic and acidic residues" evidence="1">
    <location>
        <begin position="51"/>
        <end position="67"/>
    </location>
</feature>
<comment type="caution">
    <text evidence="2">The sequence shown here is derived from an EMBL/GenBank/DDBJ whole genome shotgun (WGS) entry which is preliminary data.</text>
</comment>
<feature type="region of interest" description="Disordered" evidence="1">
    <location>
        <begin position="44"/>
        <end position="84"/>
    </location>
</feature>
<evidence type="ECO:0000313" key="3">
    <source>
        <dbReference type="Proteomes" id="UP001500973"/>
    </source>
</evidence>
<sequence length="84" mass="8888">MVSTSWETTLGQHQLGDHLVLGDRLGHRAGAGQVRAERLLQQQRLARPGRAHGETGLHGGRHGEVHRLAGVARSSSKDAATGAP</sequence>
<dbReference type="Proteomes" id="UP001500973">
    <property type="component" value="Unassembled WGS sequence"/>
</dbReference>
<organism evidence="2 3">
    <name type="scientific">Streptomyces thermospinosisporus</name>
    <dbReference type="NCBI Taxonomy" id="161482"/>
    <lineage>
        <taxon>Bacteria</taxon>
        <taxon>Bacillati</taxon>
        <taxon>Actinomycetota</taxon>
        <taxon>Actinomycetes</taxon>
        <taxon>Kitasatosporales</taxon>
        <taxon>Streptomycetaceae</taxon>
        <taxon>Streptomyces</taxon>
    </lineage>
</organism>
<keyword evidence="3" id="KW-1185">Reference proteome</keyword>
<name>A0ABN1YXF8_9ACTN</name>
<dbReference type="EMBL" id="BAAAIZ010000041">
    <property type="protein sequence ID" value="GAA1424799.1"/>
    <property type="molecule type" value="Genomic_DNA"/>
</dbReference>
<accession>A0ABN1YXF8</accession>
<evidence type="ECO:0000313" key="2">
    <source>
        <dbReference type="EMBL" id="GAA1424799.1"/>
    </source>
</evidence>
<proteinExistence type="predicted"/>